<gene>
    <name evidence="1" type="ORF">D0Y65_053494</name>
</gene>
<accession>A0A445F2B6</accession>
<comment type="caution">
    <text evidence="1">The sequence shown here is derived from an EMBL/GenBank/DDBJ whole genome shotgun (WGS) entry which is preliminary data.</text>
</comment>
<dbReference type="Proteomes" id="UP000289340">
    <property type="component" value="Chromosome 20"/>
</dbReference>
<dbReference type="EMBL" id="QZWG01000020">
    <property type="protein sequence ID" value="RZB42914.1"/>
    <property type="molecule type" value="Genomic_DNA"/>
</dbReference>
<proteinExistence type="predicted"/>
<organism evidence="1 2">
    <name type="scientific">Glycine soja</name>
    <name type="common">Wild soybean</name>
    <dbReference type="NCBI Taxonomy" id="3848"/>
    <lineage>
        <taxon>Eukaryota</taxon>
        <taxon>Viridiplantae</taxon>
        <taxon>Streptophyta</taxon>
        <taxon>Embryophyta</taxon>
        <taxon>Tracheophyta</taxon>
        <taxon>Spermatophyta</taxon>
        <taxon>Magnoliopsida</taxon>
        <taxon>eudicotyledons</taxon>
        <taxon>Gunneridae</taxon>
        <taxon>Pentapetalae</taxon>
        <taxon>rosids</taxon>
        <taxon>fabids</taxon>
        <taxon>Fabales</taxon>
        <taxon>Fabaceae</taxon>
        <taxon>Papilionoideae</taxon>
        <taxon>50 kb inversion clade</taxon>
        <taxon>NPAAA clade</taxon>
        <taxon>indigoferoid/millettioid clade</taxon>
        <taxon>Phaseoleae</taxon>
        <taxon>Glycine</taxon>
        <taxon>Glycine subgen. Soja</taxon>
    </lineage>
</organism>
<evidence type="ECO:0000313" key="2">
    <source>
        <dbReference type="Proteomes" id="UP000289340"/>
    </source>
</evidence>
<name>A0A445F2B6_GLYSO</name>
<evidence type="ECO:0000313" key="1">
    <source>
        <dbReference type="EMBL" id="RZB42914.1"/>
    </source>
</evidence>
<dbReference type="PANTHER" id="PTHR33116">
    <property type="entry name" value="REVERSE TRANSCRIPTASE ZINC-BINDING DOMAIN-CONTAINING PROTEIN-RELATED-RELATED"/>
    <property type="match status" value="1"/>
</dbReference>
<reference evidence="1 2" key="1">
    <citation type="submission" date="2018-09" db="EMBL/GenBank/DDBJ databases">
        <title>A high-quality reference genome of wild soybean provides a powerful tool to mine soybean genomes.</title>
        <authorList>
            <person name="Xie M."/>
            <person name="Chung C.Y.L."/>
            <person name="Li M.-W."/>
            <person name="Wong F.-L."/>
            <person name="Chan T.-F."/>
            <person name="Lam H.-M."/>
        </authorList>
    </citation>
    <scope>NUCLEOTIDE SEQUENCE [LARGE SCALE GENOMIC DNA]</scope>
    <source>
        <strain evidence="2">cv. W05</strain>
        <tissue evidence="1">Hypocotyl of etiolated seedlings</tissue>
    </source>
</reference>
<keyword evidence="2" id="KW-1185">Reference proteome</keyword>
<sequence length="292" mass="34681">MLRGFEMASGMKINYAKSQFGIFGDYVNWSQEAAHFLNCRQMGIPFHYLGIPIGVRSSNQVVWEPLISKFEAKLTKWNQKSLSMAGRVNLINSVLNALPIYLLSFFKLPQRIADRLVSLQRNFMWGGGHDQKKIPWVKWDEICLHKKEGGLGIKNLIKFNAALMGRWIWELHSKQNQFWVRVINSKYGGWPALQNGRVHCWDSHWWRDLRKIYQHNDFKIIHQNLVWKAGCGDKIRFWKDNWLGEGCSLDHKYPQLFTISKQQNDLISTMGSFYQNIWRWDLKWRRHLFEHE</sequence>
<dbReference type="PANTHER" id="PTHR33116:SF78">
    <property type="entry name" value="OS12G0587133 PROTEIN"/>
    <property type="match status" value="1"/>
</dbReference>
<dbReference type="AlphaFoldDB" id="A0A445F2B6"/>
<protein>
    <submittedName>
        <fullName evidence="1">Putative ribonuclease H protein</fullName>
    </submittedName>
</protein>